<feature type="region of interest" description="Disordered" evidence="1">
    <location>
        <begin position="1"/>
        <end position="24"/>
    </location>
</feature>
<name>A0A6C0K9A7_9ZZZZ</name>
<protein>
    <recommendedName>
        <fullName evidence="3">MYM-type domain-containing protein</fullName>
    </recommendedName>
</protein>
<evidence type="ECO:0008006" key="3">
    <source>
        <dbReference type="Google" id="ProtNLM"/>
    </source>
</evidence>
<evidence type="ECO:0000256" key="1">
    <source>
        <dbReference type="SAM" id="MobiDB-lite"/>
    </source>
</evidence>
<proteinExistence type="predicted"/>
<organism evidence="2">
    <name type="scientific">viral metagenome</name>
    <dbReference type="NCBI Taxonomy" id="1070528"/>
    <lineage>
        <taxon>unclassified sequences</taxon>
        <taxon>metagenomes</taxon>
        <taxon>organismal metagenomes</taxon>
    </lineage>
</organism>
<reference evidence="2" key="1">
    <citation type="journal article" date="2020" name="Nature">
        <title>Giant virus diversity and host interactions through global metagenomics.</title>
        <authorList>
            <person name="Schulz F."/>
            <person name="Roux S."/>
            <person name="Paez-Espino D."/>
            <person name="Jungbluth S."/>
            <person name="Walsh D.A."/>
            <person name="Denef V.J."/>
            <person name="McMahon K.D."/>
            <person name="Konstantinidis K.T."/>
            <person name="Eloe-Fadrosh E.A."/>
            <person name="Kyrpides N.C."/>
            <person name="Woyke T."/>
        </authorList>
    </citation>
    <scope>NUCLEOTIDE SEQUENCE</scope>
    <source>
        <strain evidence="2">GVMAG-S-1101172-89</strain>
    </source>
</reference>
<evidence type="ECO:0000313" key="2">
    <source>
        <dbReference type="EMBL" id="QHU12724.1"/>
    </source>
</evidence>
<sequence>MPTGQRRIKNEDSSKPVTVKKQKKQPNIVALVTPDGIQGTFQTEQRRPLIAHLLVKSNEVLFDDKLNNTIEPIPYDPNGESVCAVEPDCMLTMESHSESVQQEKKDIYEASEGESRPLQCFTKLDLMVQYKNKSSQKEIPNSVDIACFWCAHTFDTKPCIIPEREVNGVYMVYGNFCCPQCAFSYLLQETLDPHVRWERIALLHRIYDKDGMGRMFPAPCRESLKLFGGPLSIESYRSTIARNYVRVDMHMPPMVSILGSIDTKPIDFFDSSIKNTIVGGSLQRENTVKAQEGLRLKRTKPLKNRESTLDSVMNINIRRDKN</sequence>
<dbReference type="AlphaFoldDB" id="A0A6C0K9A7"/>
<accession>A0A6C0K9A7</accession>
<dbReference type="EMBL" id="MN740809">
    <property type="protein sequence ID" value="QHU12724.1"/>
    <property type="molecule type" value="Genomic_DNA"/>
</dbReference>